<dbReference type="AlphaFoldDB" id="A0A1I2CP03"/>
<name>A0A1I2CP03_9GAMM</name>
<keyword evidence="2" id="KW-1185">Reference proteome</keyword>
<reference evidence="2" key="1">
    <citation type="submission" date="2016-10" db="EMBL/GenBank/DDBJ databases">
        <authorList>
            <person name="Varghese N."/>
            <person name="Submissions S."/>
        </authorList>
    </citation>
    <scope>NUCLEOTIDE SEQUENCE [LARGE SCALE GENOMIC DNA]</scope>
    <source>
        <strain evidence="2">UNC178MFTsu3.1</strain>
    </source>
</reference>
<dbReference type="STRING" id="500610.SAMN02799615_01562"/>
<proteinExistence type="predicted"/>
<gene>
    <name evidence="1" type="ORF">SAMN02799615_01562</name>
</gene>
<sequence>MYPTLPPSESASVSEVLHRIADSAHRFLKGIRNLSDQQLIHAARDSAADIQLQPQAAEDVRRLGLILDEIQRAQSRLSNDNAIKAAKARSDKIKQELVASGEVLVSKDFAELAGISRQAVHKGLQAGTYFALQPGGRELYYPAFLADKELRALGLTDALNILADETPWNKWLFFTTQLGSLAGRTPLQALRDRAKEPVLTAARAYRER</sequence>
<protein>
    <recommendedName>
        <fullName evidence="3">Antitoxin Xre/MbcA/ParS-like toxin-binding domain-containing protein</fullName>
    </recommendedName>
</protein>
<organism evidence="1 2">
    <name type="scientific">Dyella marensis</name>
    <dbReference type="NCBI Taxonomy" id="500610"/>
    <lineage>
        <taxon>Bacteria</taxon>
        <taxon>Pseudomonadati</taxon>
        <taxon>Pseudomonadota</taxon>
        <taxon>Gammaproteobacteria</taxon>
        <taxon>Lysobacterales</taxon>
        <taxon>Rhodanobacteraceae</taxon>
        <taxon>Dyella</taxon>
    </lineage>
</organism>
<evidence type="ECO:0000313" key="1">
    <source>
        <dbReference type="EMBL" id="SFE70041.1"/>
    </source>
</evidence>
<dbReference type="Proteomes" id="UP000199477">
    <property type="component" value="Unassembled WGS sequence"/>
</dbReference>
<evidence type="ECO:0000313" key="2">
    <source>
        <dbReference type="Proteomes" id="UP000199477"/>
    </source>
</evidence>
<accession>A0A1I2CP03</accession>
<evidence type="ECO:0008006" key="3">
    <source>
        <dbReference type="Google" id="ProtNLM"/>
    </source>
</evidence>
<dbReference type="EMBL" id="FONH01000003">
    <property type="protein sequence ID" value="SFE70041.1"/>
    <property type="molecule type" value="Genomic_DNA"/>
</dbReference>